<feature type="compositionally biased region" description="Basic and acidic residues" evidence="8">
    <location>
        <begin position="27"/>
        <end position="46"/>
    </location>
</feature>
<sequence length="289" mass="32349">MYDCGSYESESDCLDRADSPGAPLENADEHSNGKAGGEKLTDEEILRRLEPIPGADSDLKSKRSRRIFPKLDESRITGSSGLPSLLSAHVTANIPASEDVYKKLNALMDGIEFWGHQMFPSLKFDDLLYRLEVLGHKKGVKRFLQNMREGIFDHRNAPALSNCSDIDDSNVVDCENTLAEDESAVVHDNSNETRSPTMSHTSAEESLALHTQLTTEQLRRMEENRKRALERLMARQKLAANEQLTGTKGGDQNEAERLPNASDQSFFDQSDRMLSESEFLAEFGFKYDA</sequence>
<comment type="function">
    <text evidence="6">Plays an important role in the control of DNA replication and the maintenance of replication fork stability.</text>
</comment>
<dbReference type="Proteomes" id="UP000046395">
    <property type="component" value="Unassembled WGS sequence"/>
</dbReference>
<dbReference type="GO" id="GO:0006974">
    <property type="term" value="P:DNA damage response"/>
    <property type="evidence" value="ECO:0007669"/>
    <property type="project" value="UniProtKB-KW"/>
</dbReference>
<evidence type="ECO:0000256" key="1">
    <source>
        <dbReference type="ARBA" id="ARBA00004123"/>
    </source>
</evidence>
<comment type="subcellular location">
    <subcellularLocation>
        <location evidence="1 6">Nucleus</location>
    </subcellularLocation>
</comment>
<feature type="compositionally biased region" description="Polar residues" evidence="8">
    <location>
        <begin position="192"/>
        <end position="201"/>
    </location>
</feature>
<feature type="region of interest" description="Disordered" evidence="8">
    <location>
        <begin position="1"/>
        <end position="46"/>
    </location>
</feature>
<dbReference type="InterPro" id="IPR012923">
    <property type="entry name" value="Csm3"/>
</dbReference>
<evidence type="ECO:0000256" key="3">
    <source>
        <dbReference type="ARBA" id="ARBA00022763"/>
    </source>
</evidence>
<keyword evidence="3 6" id="KW-0227">DNA damage</keyword>
<feature type="coiled-coil region" evidence="7">
    <location>
        <begin position="211"/>
        <end position="238"/>
    </location>
</feature>
<evidence type="ECO:0000313" key="11">
    <source>
        <dbReference type="WBParaSite" id="TMUE_1000005140.1"/>
    </source>
</evidence>
<dbReference type="GO" id="GO:0043111">
    <property type="term" value="P:replication fork arrest"/>
    <property type="evidence" value="ECO:0007669"/>
    <property type="project" value="TreeGrafter"/>
</dbReference>
<reference evidence="11" key="1">
    <citation type="submission" date="2019-12" db="UniProtKB">
        <authorList>
            <consortium name="WormBaseParasite"/>
        </authorList>
    </citation>
    <scope>IDENTIFICATION</scope>
</reference>
<evidence type="ECO:0000313" key="10">
    <source>
        <dbReference type="Proteomes" id="UP000046395"/>
    </source>
</evidence>
<dbReference type="STRING" id="70415.A0A5S6QDI8"/>
<accession>A0A5S6QDI8</accession>
<evidence type="ECO:0000256" key="8">
    <source>
        <dbReference type="SAM" id="MobiDB-lite"/>
    </source>
</evidence>
<evidence type="ECO:0000256" key="2">
    <source>
        <dbReference type="ARBA" id="ARBA00006075"/>
    </source>
</evidence>
<evidence type="ECO:0000256" key="5">
    <source>
        <dbReference type="ARBA" id="ARBA00023306"/>
    </source>
</evidence>
<evidence type="ECO:0000256" key="6">
    <source>
        <dbReference type="RuleBase" id="RU366049"/>
    </source>
</evidence>
<dbReference type="GO" id="GO:0000076">
    <property type="term" value="P:DNA replication checkpoint signaling"/>
    <property type="evidence" value="ECO:0007669"/>
    <property type="project" value="UniProtKB-UniRule"/>
</dbReference>
<keyword evidence="7" id="KW-0175">Coiled coil</keyword>
<evidence type="ECO:0000256" key="7">
    <source>
        <dbReference type="SAM" id="Coils"/>
    </source>
</evidence>
<evidence type="ECO:0000259" key="9">
    <source>
        <dbReference type="Pfam" id="PF07962"/>
    </source>
</evidence>
<keyword evidence="5 6" id="KW-0131">Cell cycle</keyword>
<name>A0A5S6QDI8_TRIMR</name>
<dbReference type="GO" id="GO:0031298">
    <property type="term" value="C:replication fork protection complex"/>
    <property type="evidence" value="ECO:0007669"/>
    <property type="project" value="TreeGrafter"/>
</dbReference>
<keyword evidence="10" id="KW-1185">Reference proteome</keyword>
<feature type="domain" description="Chromosome segregation in meiosis protein 3" evidence="9">
    <location>
        <begin position="70"/>
        <end position="150"/>
    </location>
</feature>
<dbReference type="WBParaSite" id="TMUE_1000005140.1">
    <property type="protein sequence ID" value="TMUE_1000005140.1"/>
    <property type="gene ID" value="WBGene00285344"/>
</dbReference>
<dbReference type="GO" id="GO:0003677">
    <property type="term" value="F:DNA binding"/>
    <property type="evidence" value="ECO:0007669"/>
    <property type="project" value="TreeGrafter"/>
</dbReference>
<organism evidence="10 11">
    <name type="scientific">Trichuris muris</name>
    <name type="common">Mouse whipworm</name>
    <dbReference type="NCBI Taxonomy" id="70415"/>
    <lineage>
        <taxon>Eukaryota</taxon>
        <taxon>Metazoa</taxon>
        <taxon>Ecdysozoa</taxon>
        <taxon>Nematoda</taxon>
        <taxon>Enoplea</taxon>
        <taxon>Dorylaimia</taxon>
        <taxon>Trichinellida</taxon>
        <taxon>Trichuridae</taxon>
        <taxon>Trichuris</taxon>
    </lineage>
</organism>
<dbReference type="AlphaFoldDB" id="A0A5S6QDI8"/>
<keyword evidence="4 6" id="KW-0539">Nucleus</keyword>
<protein>
    <recommendedName>
        <fullName evidence="6">TIMELESS-interacting protein</fullName>
    </recommendedName>
</protein>
<evidence type="ECO:0000256" key="4">
    <source>
        <dbReference type="ARBA" id="ARBA00023242"/>
    </source>
</evidence>
<dbReference type="PANTHER" id="PTHR13220">
    <property type="entry name" value="TIMELESS INTERACTING-RELATED"/>
    <property type="match status" value="1"/>
</dbReference>
<feature type="region of interest" description="Disordered" evidence="8">
    <location>
        <begin position="182"/>
        <end position="206"/>
    </location>
</feature>
<feature type="region of interest" description="Disordered" evidence="8">
    <location>
        <begin position="239"/>
        <end position="266"/>
    </location>
</feature>
<dbReference type="PANTHER" id="PTHR13220:SF11">
    <property type="entry name" value="TIMELESS-INTERACTING PROTEIN"/>
    <property type="match status" value="1"/>
</dbReference>
<dbReference type="GO" id="GO:0031297">
    <property type="term" value="P:replication fork processing"/>
    <property type="evidence" value="ECO:0007669"/>
    <property type="project" value="UniProtKB-UniRule"/>
</dbReference>
<comment type="similarity">
    <text evidence="2 6">Belongs to the CSM3 family.</text>
</comment>
<dbReference type="Pfam" id="PF07962">
    <property type="entry name" value="Swi3"/>
    <property type="match status" value="1"/>
</dbReference>
<dbReference type="InterPro" id="IPR040038">
    <property type="entry name" value="TIPIN/Csm3/Swi3"/>
</dbReference>
<proteinExistence type="inferred from homology"/>